<dbReference type="InterPro" id="IPR022476">
    <property type="entry name" value="Spore_YabP/YqfC"/>
</dbReference>
<keyword evidence="2" id="KW-1185">Reference proteome</keyword>
<dbReference type="NCBIfam" id="TIGR02856">
    <property type="entry name" value="spore_yqfC"/>
    <property type="match status" value="1"/>
</dbReference>
<comment type="caution">
    <text evidence="1">The sequence shown here is derived from an EMBL/GenBank/DDBJ whole genome shotgun (WGS) entry which is preliminary data.</text>
</comment>
<dbReference type="AlphaFoldDB" id="A0A369BMZ6"/>
<accession>A0A369BMZ6</accession>
<evidence type="ECO:0000313" key="2">
    <source>
        <dbReference type="Proteomes" id="UP000253090"/>
    </source>
</evidence>
<protein>
    <submittedName>
        <fullName evidence="1">Sporulation protein YqfC</fullName>
    </submittedName>
</protein>
<dbReference type="OrthoDB" id="2989236at2"/>
<proteinExistence type="predicted"/>
<dbReference type="RefSeq" id="WP_114494726.1">
    <property type="nucleotide sequence ID" value="NZ_QPJW01000001.1"/>
</dbReference>
<dbReference type="EMBL" id="QPJW01000001">
    <property type="protein sequence ID" value="RCX22771.1"/>
    <property type="molecule type" value="Genomic_DNA"/>
</dbReference>
<evidence type="ECO:0000313" key="1">
    <source>
        <dbReference type="EMBL" id="RCX22771.1"/>
    </source>
</evidence>
<name>A0A369BMZ6_9BACL</name>
<dbReference type="InterPro" id="IPR022477">
    <property type="entry name" value="Spore_YqfC"/>
</dbReference>
<dbReference type="Pfam" id="PF07873">
    <property type="entry name" value="YabP"/>
    <property type="match status" value="1"/>
</dbReference>
<dbReference type="Gene3D" id="2.60.40.2000">
    <property type="match status" value="1"/>
</dbReference>
<reference evidence="1 2" key="1">
    <citation type="submission" date="2018-07" db="EMBL/GenBank/DDBJ databases">
        <title>Genomic Encyclopedia of Type Strains, Phase III (KMG-III): the genomes of soil and plant-associated and newly described type strains.</title>
        <authorList>
            <person name="Whitman W."/>
        </authorList>
    </citation>
    <scope>NUCLEOTIDE SEQUENCE [LARGE SCALE GENOMIC DNA]</scope>
    <source>
        <strain evidence="1 2">CECT 8333</strain>
    </source>
</reference>
<gene>
    <name evidence="1" type="ORF">DFP94_101354</name>
</gene>
<sequence>MSRFVRKFRKWTVDALGLPGDLVLDLPRLTLIGNKQLYIENHRGVVHFTPESLHLELSHGKLEVEGAGLVIKEIMPEEVVIEGRIFGIKYRGTEESK</sequence>
<organism evidence="1 2">
    <name type="scientific">Fontibacillus phaseoli</name>
    <dbReference type="NCBI Taxonomy" id="1416533"/>
    <lineage>
        <taxon>Bacteria</taxon>
        <taxon>Bacillati</taxon>
        <taxon>Bacillota</taxon>
        <taxon>Bacilli</taxon>
        <taxon>Bacillales</taxon>
        <taxon>Paenibacillaceae</taxon>
        <taxon>Fontibacillus</taxon>
    </lineage>
</organism>
<dbReference type="InterPro" id="IPR038705">
    <property type="entry name" value="YabP_sf"/>
</dbReference>
<dbReference type="Proteomes" id="UP000253090">
    <property type="component" value="Unassembled WGS sequence"/>
</dbReference>